<evidence type="ECO:0000313" key="1">
    <source>
        <dbReference type="EMBL" id="TVZ01266.1"/>
    </source>
</evidence>
<dbReference type="RefSeq" id="WP_145859687.1">
    <property type="nucleotide sequence ID" value="NZ_RPFW01000007.1"/>
</dbReference>
<dbReference type="OrthoDB" id="3078543at2"/>
<proteinExistence type="predicted"/>
<protein>
    <submittedName>
        <fullName evidence="1">Uncharacterized protein</fullName>
    </submittedName>
</protein>
<evidence type="ECO:0000313" key="2">
    <source>
        <dbReference type="Proteomes" id="UP000460272"/>
    </source>
</evidence>
<accession>A0A6P2BSR5</accession>
<keyword evidence="2" id="KW-1185">Reference proteome</keyword>
<sequence>MANTSASVLEEMFSDARDSRERGDRFEALKSAFDESITRHDKRIDAFIPAARRANPDAPVGIIKNAGPGAPRRTAALEAAIERINTVSKGLDGTAADELKADLAALQALKSDLSKDISTTVPGNLHPYDLEGPAKQLVPRFTPLRNDIPRQKGIGTAREYRRILGYTNTGMGGVADQTPFFNSETALNGGSTTGLPSFGALQLIRGQKISYAMDVHTVPYMEMSLSASTGWKAQFANLGFENNRALDQMALLWAHLIGEEKAILWGRGGAPYAGAVAAPSGTPTLASGGTAIGSGFGTTAFVKVTSYTGMGESLPSTEATNASLTAGQALVITLPGGAVSGALAYGVYASTTTGTETFQGYFLPQAGGTNAGKLVVSNYVTGGRVVPAADGSFNANAYDGLITTLISGGSGPSGGAGYVGFFPTLYASAASGASVYGGPGYAGTNVGDAPWQNMFAAMYANNYADPEEAWVTAVQRRQFADWVRSSTTGASAYRITMGQSEFDGSTTVGGYVSGMANESSPTDRIVDLRVHPYMPSGVSFARTRHLPIPDSGIGETNVITEVQGYMSVDWPEMQFTYDSSTYWYGTLLHYAPAWSGIIYGLQ</sequence>
<dbReference type="EMBL" id="RPFW01000007">
    <property type="protein sequence ID" value="TVZ01266.1"/>
    <property type="molecule type" value="Genomic_DNA"/>
</dbReference>
<organism evidence="1 2">
    <name type="scientific">Trebonia kvetii</name>
    <dbReference type="NCBI Taxonomy" id="2480626"/>
    <lineage>
        <taxon>Bacteria</taxon>
        <taxon>Bacillati</taxon>
        <taxon>Actinomycetota</taxon>
        <taxon>Actinomycetes</taxon>
        <taxon>Streptosporangiales</taxon>
        <taxon>Treboniaceae</taxon>
        <taxon>Trebonia</taxon>
    </lineage>
</organism>
<dbReference type="Proteomes" id="UP000460272">
    <property type="component" value="Unassembled WGS sequence"/>
</dbReference>
<comment type="caution">
    <text evidence="1">The sequence shown here is derived from an EMBL/GenBank/DDBJ whole genome shotgun (WGS) entry which is preliminary data.</text>
</comment>
<gene>
    <name evidence="1" type="ORF">EAS64_33855</name>
</gene>
<name>A0A6P2BSR5_9ACTN</name>
<reference evidence="1 2" key="1">
    <citation type="submission" date="2018-11" db="EMBL/GenBank/DDBJ databases">
        <title>Trebonia kvetii gen.nov., sp.nov., a novel acidophilic actinobacterium, and proposal of the new actinobacterial family Treboniaceae fam. nov.</title>
        <authorList>
            <person name="Rapoport D."/>
            <person name="Sagova-Mareckova M."/>
            <person name="Sedlacek I."/>
            <person name="Provaznik J."/>
            <person name="Kralova S."/>
            <person name="Pavlinic D."/>
            <person name="Benes V."/>
            <person name="Kopecky J."/>
        </authorList>
    </citation>
    <scope>NUCLEOTIDE SEQUENCE [LARGE SCALE GENOMIC DNA]</scope>
    <source>
        <strain evidence="1 2">15Tr583</strain>
    </source>
</reference>
<dbReference type="AlphaFoldDB" id="A0A6P2BSR5"/>